<dbReference type="RefSeq" id="WP_205120155.1">
    <property type="nucleotide sequence ID" value="NZ_JAFBCM010000001.1"/>
</dbReference>
<keyword evidence="3" id="KW-1185">Reference proteome</keyword>
<feature type="region of interest" description="Disordered" evidence="1">
    <location>
        <begin position="52"/>
        <end position="83"/>
    </location>
</feature>
<proteinExistence type="predicted"/>
<gene>
    <name evidence="2" type="ORF">ACFOUW_04165</name>
</gene>
<dbReference type="EMBL" id="JBHRZH010000004">
    <property type="protein sequence ID" value="MFC3760019.1"/>
    <property type="molecule type" value="Genomic_DNA"/>
</dbReference>
<evidence type="ECO:0000313" key="2">
    <source>
        <dbReference type="EMBL" id="MFC3760019.1"/>
    </source>
</evidence>
<organism evidence="2 3">
    <name type="scientific">Tenggerimyces flavus</name>
    <dbReference type="NCBI Taxonomy" id="1708749"/>
    <lineage>
        <taxon>Bacteria</taxon>
        <taxon>Bacillati</taxon>
        <taxon>Actinomycetota</taxon>
        <taxon>Actinomycetes</taxon>
        <taxon>Propionibacteriales</taxon>
        <taxon>Nocardioidaceae</taxon>
        <taxon>Tenggerimyces</taxon>
    </lineage>
</organism>
<accession>A0ABV7Y6P2</accession>
<reference evidence="3" key="1">
    <citation type="journal article" date="2019" name="Int. J. Syst. Evol. Microbiol.">
        <title>The Global Catalogue of Microorganisms (GCM) 10K type strain sequencing project: providing services to taxonomists for standard genome sequencing and annotation.</title>
        <authorList>
            <consortium name="The Broad Institute Genomics Platform"/>
            <consortium name="The Broad Institute Genome Sequencing Center for Infectious Disease"/>
            <person name="Wu L."/>
            <person name="Ma J."/>
        </authorList>
    </citation>
    <scope>NUCLEOTIDE SEQUENCE [LARGE SCALE GENOMIC DNA]</scope>
    <source>
        <strain evidence="3">CGMCC 4.7241</strain>
    </source>
</reference>
<evidence type="ECO:0000313" key="3">
    <source>
        <dbReference type="Proteomes" id="UP001595699"/>
    </source>
</evidence>
<name>A0ABV7Y6P2_9ACTN</name>
<protein>
    <recommendedName>
        <fullName evidence="4">DUF3558 domain-containing protein</fullName>
    </recommendedName>
</protein>
<dbReference type="Proteomes" id="UP001595699">
    <property type="component" value="Unassembled WGS sequence"/>
</dbReference>
<evidence type="ECO:0000256" key="1">
    <source>
        <dbReference type="SAM" id="MobiDB-lite"/>
    </source>
</evidence>
<evidence type="ECO:0008006" key="4">
    <source>
        <dbReference type="Google" id="ProtNLM"/>
    </source>
</evidence>
<comment type="caution">
    <text evidence="2">The sequence shown here is derived from an EMBL/GenBank/DDBJ whole genome shotgun (WGS) entry which is preliminary data.</text>
</comment>
<sequence>MALLGVVIAATACTSTTDEPAVPEPRLPSPDACALVSPATLDEVVGPAVADPTVSETVPNNTRSRCGWDFSADTSGADPGRRPFTRKLSVATEASSEQDCDEYATYRAGGGKDENVRPVEVPGTRAWIDSDAVDEELLVCRPDGVLEVELYARDWANGKQVRVDRATIERILLAVGREANAAWSKVPTVEAVYTPPPSETPVPEPTAFDLCALVPADTLAAAGTPKETVGFRAEAPRAAACDWSDNGEPFEVRPDQVSRAHAGLSVSLRVHDDANDAELEVRQWAHGWSAKPVSLGDLSATSTVGNVARIAVAAGRYQLTFLHFGPRPPAQVEASVLRVARELVTALPAR</sequence>
<feature type="compositionally biased region" description="Polar residues" evidence="1">
    <location>
        <begin position="54"/>
        <end position="64"/>
    </location>
</feature>